<feature type="transmembrane region" description="Helical" evidence="1">
    <location>
        <begin position="40"/>
        <end position="65"/>
    </location>
</feature>
<reference evidence="2" key="1">
    <citation type="journal article" date="2014" name="Int. J. Syst. Evol. Microbiol.">
        <title>Complete genome sequence of Corynebacterium casei LMG S-19264T (=DSM 44701T), isolated from a smear-ripened cheese.</title>
        <authorList>
            <consortium name="US DOE Joint Genome Institute (JGI-PGF)"/>
            <person name="Walter F."/>
            <person name="Albersmeier A."/>
            <person name="Kalinowski J."/>
            <person name="Ruckert C."/>
        </authorList>
    </citation>
    <scope>NUCLEOTIDE SEQUENCE</scope>
    <source>
        <strain evidence="2">CGMCC 1.12997</strain>
    </source>
</reference>
<gene>
    <name evidence="2" type="ORF">GCM10011585_23840</name>
</gene>
<evidence type="ECO:0000256" key="1">
    <source>
        <dbReference type="SAM" id="Phobius"/>
    </source>
</evidence>
<keyword evidence="1" id="KW-1133">Transmembrane helix</keyword>
<evidence type="ECO:0008006" key="4">
    <source>
        <dbReference type="Google" id="ProtNLM"/>
    </source>
</evidence>
<dbReference type="RefSeq" id="WP_188554454.1">
    <property type="nucleotide sequence ID" value="NZ_BMGT01000003.1"/>
</dbReference>
<keyword evidence="1" id="KW-0472">Membrane</keyword>
<sequence>MKIAALISRNLLGLLFLVFGLNGFLHFIPLPPPTGLAGQYMGALFISHYLTVVFLIQIIGGALLLSNRFVPLALTLLGPVLVNILLFHSFLAPAGLPLALMTTLLWLIVFSSVRRAFAGIFAQRVTAQ</sequence>
<protein>
    <recommendedName>
        <fullName evidence="4">DoxX-like protein</fullName>
    </recommendedName>
</protein>
<dbReference type="EMBL" id="BMGT01000003">
    <property type="protein sequence ID" value="GGG79759.1"/>
    <property type="molecule type" value="Genomic_DNA"/>
</dbReference>
<comment type="caution">
    <text evidence="2">The sequence shown here is derived from an EMBL/GenBank/DDBJ whole genome shotgun (WGS) entry which is preliminary data.</text>
</comment>
<evidence type="ECO:0000313" key="3">
    <source>
        <dbReference type="Proteomes" id="UP000647241"/>
    </source>
</evidence>
<feature type="transmembrane region" description="Helical" evidence="1">
    <location>
        <begin position="98"/>
        <end position="117"/>
    </location>
</feature>
<organism evidence="2 3">
    <name type="scientific">Edaphobacter dinghuensis</name>
    <dbReference type="NCBI Taxonomy" id="1560005"/>
    <lineage>
        <taxon>Bacteria</taxon>
        <taxon>Pseudomonadati</taxon>
        <taxon>Acidobacteriota</taxon>
        <taxon>Terriglobia</taxon>
        <taxon>Terriglobales</taxon>
        <taxon>Acidobacteriaceae</taxon>
        <taxon>Edaphobacter</taxon>
    </lineage>
</organism>
<feature type="transmembrane region" description="Helical" evidence="1">
    <location>
        <begin position="72"/>
        <end position="92"/>
    </location>
</feature>
<name>A0A917M652_9BACT</name>
<proteinExistence type="predicted"/>
<feature type="transmembrane region" description="Helical" evidence="1">
    <location>
        <begin position="12"/>
        <end position="28"/>
    </location>
</feature>
<evidence type="ECO:0000313" key="2">
    <source>
        <dbReference type="EMBL" id="GGG79759.1"/>
    </source>
</evidence>
<dbReference type="AlphaFoldDB" id="A0A917M652"/>
<accession>A0A917M652</accession>
<reference evidence="2" key="2">
    <citation type="submission" date="2020-09" db="EMBL/GenBank/DDBJ databases">
        <authorList>
            <person name="Sun Q."/>
            <person name="Zhou Y."/>
        </authorList>
    </citation>
    <scope>NUCLEOTIDE SEQUENCE</scope>
    <source>
        <strain evidence="2">CGMCC 1.12997</strain>
    </source>
</reference>
<keyword evidence="1" id="KW-0812">Transmembrane</keyword>
<dbReference type="Proteomes" id="UP000647241">
    <property type="component" value="Unassembled WGS sequence"/>
</dbReference>
<keyword evidence="3" id="KW-1185">Reference proteome</keyword>